<dbReference type="Proteomes" id="UP000001312">
    <property type="component" value="Unassembled WGS sequence"/>
</dbReference>
<dbReference type="GeneID" id="5480874"/>
<dbReference type="InParanoid" id="A7F9D2"/>
<dbReference type="AlphaFoldDB" id="A7F9D2"/>
<proteinExistence type="predicted"/>
<organism evidence="1 2">
    <name type="scientific">Sclerotinia sclerotiorum (strain ATCC 18683 / 1980 / Ss-1)</name>
    <name type="common">White mold</name>
    <name type="synonym">Whetzelinia sclerotiorum</name>
    <dbReference type="NCBI Taxonomy" id="665079"/>
    <lineage>
        <taxon>Eukaryota</taxon>
        <taxon>Fungi</taxon>
        <taxon>Dikarya</taxon>
        <taxon>Ascomycota</taxon>
        <taxon>Pezizomycotina</taxon>
        <taxon>Leotiomycetes</taxon>
        <taxon>Helotiales</taxon>
        <taxon>Sclerotiniaceae</taxon>
        <taxon>Sclerotinia</taxon>
    </lineage>
</organism>
<dbReference type="EMBL" id="CH476651">
    <property type="protein sequence ID" value="EDO00343.1"/>
    <property type="molecule type" value="Genomic_DNA"/>
</dbReference>
<sequence length="50" mass="5324">MAIAGWLDFCGERAMSSIMEIHDEDVGKGTGYKGANESVQGAANFRGTML</sequence>
<reference evidence="2" key="1">
    <citation type="journal article" date="2011" name="PLoS Genet.">
        <title>Genomic analysis of the necrotrophic fungal pathogens Sclerotinia sclerotiorum and Botrytis cinerea.</title>
        <authorList>
            <person name="Amselem J."/>
            <person name="Cuomo C.A."/>
            <person name="van Kan J.A."/>
            <person name="Viaud M."/>
            <person name="Benito E.P."/>
            <person name="Couloux A."/>
            <person name="Coutinho P.M."/>
            <person name="de Vries R.P."/>
            <person name="Dyer P.S."/>
            <person name="Fillinger S."/>
            <person name="Fournier E."/>
            <person name="Gout L."/>
            <person name="Hahn M."/>
            <person name="Kohn L."/>
            <person name="Lapalu N."/>
            <person name="Plummer K.M."/>
            <person name="Pradier J.M."/>
            <person name="Quevillon E."/>
            <person name="Sharon A."/>
            <person name="Simon A."/>
            <person name="ten Have A."/>
            <person name="Tudzynski B."/>
            <person name="Tudzynski P."/>
            <person name="Wincker P."/>
            <person name="Andrew M."/>
            <person name="Anthouard V."/>
            <person name="Beever R.E."/>
            <person name="Beffa R."/>
            <person name="Benoit I."/>
            <person name="Bouzid O."/>
            <person name="Brault B."/>
            <person name="Chen Z."/>
            <person name="Choquer M."/>
            <person name="Collemare J."/>
            <person name="Cotton P."/>
            <person name="Danchin E.G."/>
            <person name="Da Silva C."/>
            <person name="Gautier A."/>
            <person name="Giraud C."/>
            <person name="Giraud T."/>
            <person name="Gonzalez C."/>
            <person name="Grossetete S."/>
            <person name="Guldener U."/>
            <person name="Henrissat B."/>
            <person name="Howlett B.J."/>
            <person name="Kodira C."/>
            <person name="Kretschmer M."/>
            <person name="Lappartient A."/>
            <person name="Leroch M."/>
            <person name="Levis C."/>
            <person name="Mauceli E."/>
            <person name="Neuveglise C."/>
            <person name="Oeser B."/>
            <person name="Pearson M."/>
            <person name="Poulain J."/>
            <person name="Poussereau N."/>
            <person name="Quesneville H."/>
            <person name="Rascle C."/>
            <person name="Schumacher J."/>
            <person name="Segurens B."/>
            <person name="Sexton A."/>
            <person name="Silva E."/>
            <person name="Sirven C."/>
            <person name="Soanes D.M."/>
            <person name="Talbot N.J."/>
            <person name="Templeton M."/>
            <person name="Yandava C."/>
            <person name="Yarden O."/>
            <person name="Zeng Q."/>
            <person name="Rollins J.A."/>
            <person name="Lebrun M.H."/>
            <person name="Dickman M."/>
        </authorList>
    </citation>
    <scope>NUCLEOTIDE SEQUENCE [LARGE SCALE GENOMIC DNA]</scope>
    <source>
        <strain evidence="2">ATCC 18683 / 1980 / Ss-1</strain>
    </source>
</reference>
<dbReference type="RefSeq" id="XP_001584758.1">
    <property type="nucleotide sequence ID" value="XM_001584708.1"/>
</dbReference>
<protein>
    <submittedName>
        <fullName evidence="1">Uncharacterized protein</fullName>
    </submittedName>
</protein>
<dbReference type="KEGG" id="ssl:SS1G_14213"/>
<name>A7F9D2_SCLS1</name>
<evidence type="ECO:0000313" key="1">
    <source>
        <dbReference type="EMBL" id="EDO00343.1"/>
    </source>
</evidence>
<dbReference type="HOGENOM" id="CLU_3125961_0_0_1"/>
<accession>A7F9D2</accession>
<gene>
    <name evidence="1" type="ORF">SS1G_14213</name>
</gene>
<evidence type="ECO:0000313" key="2">
    <source>
        <dbReference type="Proteomes" id="UP000001312"/>
    </source>
</evidence>
<keyword evidence="2" id="KW-1185">Reference proteome</keyword>